<proteinExistence type="predicted"/>
<gene>
    <name evidence="2" type="ORF">SG34_012295</name>
</gene>
<protein>
    <submittedName>
        <fullName evidence="2">AAA family ATPase</fullName>
    </submittedName>
</protein>
<sequence>MNTTKVIAISGASGAGKTTMVKALSAKFNCPFLLFDDYVDEDTYPTDMKKWFKSGADVSTIKTPKLVKALRELIAANKRPFIFIEEPFGRERACVSCFIDDVILLDLPMEICLSRLITRHIDHPGSEPLNSIAGYLVKYQDHLRDIYIECVNQVRRNCDLIIDGNNSVEFIVGSIGNCLKSEAKENYE</sequence>
<dbReference type="Proteomes" id="UP000032352">
    <property type="component" value="Chromosome"/>
</dbReference>
<dbReference type="SUPFAM" id="SSF52540">
    <property type="entry name" value="P-loop containing nucleoside triphosphate hydrolases"/>
    <property type="match status" value="1"/>
</dbReference>
<feature type="domain" description="AAA+ ATPase" evidence="1">
    <location>
        <begin position="3"/>
        <end position="127"/>
    </location>
</feature>
<dbReference type="InterPro" id="IPR003593">
    <property type="entry name" value="AAA+_ATPase"/>
</dbReference>
<evidence type="ECO:0000259" key="1">
    <source>
        <dbReference type="SMART" id="SM00382"/>
    </source>
</evidence>
<dbReference type="Gene3D" id="3.40.50.300">
    <property type="entry name" value="P-loop containing nucleotide triphosphate hydrolases"/>
    <property type="match status" value="1"/>
</dbReference>
<evidence type="ECO:0000313" key="2">
    <source>
        <dbReference type="EMBL" id="WDE07592.1"/>
    </source>
</evidence>
<name>A0AAE9Z9J2_9GAMM</name>
<reference evidence="2 3" key="2">
    <citation type="journal article" date="2022" name="Mar. Drugs">
        <title>Bioassay-Guided Fractionation Leads to the Detection of Cholic Acid Generated by the Rare Thalassomonas sp.</title>
        <authorList>
            <person name="Pheiffer F."/>
            <person name="Schneider Y.K."/>
            <person name="Hansen E.H."/>
            <person name="Andersen J.H."/>
            <person name="Isaksson J."/>
            <person name="Busche T."/>
            <person name="R C."/>
            <person name="Kalinowski J."/>
            <person name="Zyl L.V."/>
            <person name="Trindade M."/>
        </authorList>
    </citation>
    <scope>NUCLEOTIDE SEQUENCE [LARGE SCALE GENOMIC DNA]</scope>
    <source>
        <strain evidence="2 3">XOM25</strain>
    </source>
</reference>
<dbReference type="RefSeq" id="WP_053047222.1">
    <property type="nucleotide sequence ID" value="NZ_CP059733.1"/>
</dbReference>
<dbReference type="EMBL" id="CP059733">
    <property type="protein sequence ID" value="WDE07592.1"/>
    <property type="molecule type" value="Genomic_DNA"/>
</dbReference>
<dbReference type="SMART" id="SM00382">
    <property type="entry name" value="AAA"/>
    <property type="match status" value="1"/>
</dbReference>
<dbReference type="AlphaFoldDB" id="A0AAE9Z9J2"/>
<dbReference type="KEGG" id="tvd:SG34_012295"/>
<evidence type="ECO:0000313" key="3">
    <source>
        <dbReference type="Proteomes" id="UP000032352"/>
    </source>
</evidence>
<reference evidence="2 3" key="1">
    <citation type="journal article" date="2015" name="Genome Announc.">
        <title>Draft Genome Sequences of Marine Isolates of Thalassomonas viridans and Thalassomonas actiniarum.</title>
        <authorList>
            <person name="Olonade I."/>
            <person name="van Zyl L.J."/>
            <person name="Trindade M."/>
        </authorList>
    </citation>
    <scope>NUCLEOTIDE SEQUENCE [LARGE SCALE GENOMIC DNA]</scope>
    <source>
        <strain evidence="2 3">XOM25</strain>
    </source>
</reference>
<dbReference type="InterPro" id="IPR027417">
    <property type="entry name" value="P-loop_NTPase"/>
</dbReference>
<keyword evidence="3" id="KW-1185">Reference proteome</keyword>
<organism evidence="2 3">
    <name type="scientific">Thalassomonas viridans</name>
    <dbReference type="NCBI Taxonomy" id="137584"/>
    <lineage>
        <taxon>Bacteria</taxon>
        <taxon>Pseudomonadati</taxon>
        <taxon>Pseudomonadota</taxon>
        <taxon>Gammaproteobacteria</taxon>
        <taxon>Alteromonadales</taxon>
        <taxon>Colwelliaceae</taxon>
        <taxon>Thalassomonas</taxon>
    </lineage>
</organism>
<accession>A0AAE9Z9J2</accession>